<dbReference type="SUPFAM" id="SSF56037">
    <property type="entry name" value="PheT/TilS domain"/>
    <property type="match status" value="1"/>
</dbReference>
<dbReference type="GO" id="GO:0004826">
    <property type="term" value="F:phenylalanine-tRNA ligase activity"/>
    <property type="evidence" value="ECO:0007669"/>
    <property type="project" value="InterPro"/>
</dbReference>
<dbReference type="PANTHER" id="PTHR39209:SF2">
    <property type="entry name" value="CYTOPLASMIC PROTEIN"/>
    <property type="match status" value="1"/>
</dbReference>
<dbReference type="Proteomes" id="UP000199200">
    <property type="component" value="Unassembled WGS sequence"/>
</dbReference>
<evidence type="ECO:0000313" key="3">
    <source>
        <dbReference type="Proteomes" id="UP000199200"/>
    </source>
</evidence>
<evidence type="ECO:0000259" key="1">
    <source>
        <dbReference type="SMART" id="SM00873"/>
    </source>
</evidence>
<dbReference type="EMBL" id="FNZF01000012">
    <property type="protein sequence ID" value="SEJ87706.1"/>
    <property type="molecule type" value="Genomic_DNA"/>
</dbReference>
<keyword evidence="3" id="KW-1185">Reference proteome</keyword>
<dbReference type="InterPro" id="IPR005146">
    <property type="entry name" value="B3/B4_tRNA-bd"/>
</dbReference>
<gene>
    <name evidence="2" type="ORF">SAMN04488127_3135</name>
</gene>
<evidence type="ECO:0000313" key="2">
    <source>
        <dbReference type="EMBL" id="SEJ87706.1"/>
    </source>
</evidence>
<dbReference type="STRING" id="426757.SAMN04488127_3135"/>
<dbReference type="GO" id="GO:0003723">
    <property type="term" value="F:RNA binding"/>
    <property type="evidence" value="ECO:0007669"/>
    <property type="project" value="InterPro"/>
</dbReference>
<dbReference type="OrthoDB" id="9789812at2"/>
<dbReference type="PANTHER" id="PTHR39209">
    <property type="match status" value="1"/>
</dbReference>
<feature type="domain" description="B3/B4 tRNA-binding" evidence="1">
    <location>
        <begin position="62"/>
        <end position="212"/>
    </location>
</feature>
<organism evidence="2 3">
    <name type="scientific">Bhargavaea ginsengi</name>
    <dbReference type="NCBI Taxonomy" id="426757"/>
    <lineage>
        <taxon>Bacteria</taxon>
        <taxon>Bacillati</taxon>
        <taxon>Bacillota</taxon>
        <taxon>Bacilli</taxon>
        <taxon>Bacillales</taxon>
        <taxon>Caryophanaceae</taxon>
        <taxon>Bhargavaea</taxon>
    </lineage>
</organism>
<accession>A0A1H7CE24</accession>
<dbReference type="Pfam" id="PF03483">
    <property type="entry name" value="B3_4"/>
    <property type="match status" value="1"/>
</dbReference>
<dbReference type="AlphaFoldDB" id="A0A1H7CE24"/>
<dbReference type="InterPro" id="IPR020825">
    <property type="entry name" value="Phe-tRNA_synthase-like_B3/B4"/>
</dbReference>
<reference evidence="3" key="1">
    <citation type="submission" date="2016-10" db="EMBL/GenBank/DDBJ databases">
        <authorList>
            <person name="Varghese N."/>
            <person name="Submissions S."/>
        </authorList>
    </citation>
    <scope>NUCLEOTIDE SEQUENCE [LARGE SCALE GENOMIC DNA]</scope>
    <source>
        <strain evidence="3">CGMCC 1.6763</strain>
    </source>
</reference>
<dbReference type="SMART" id="SM00873">
    <property type="entry name" value="B3_4"/>
    <property type="match status" value="1"/>
</dbReference>
<proteinExistence type="predicted"/>
<dbReference type="Gene3D" id="3.50.40.10">
    <property type="entry name" value="Phenylalanyl-trna Synthetase, Chain B, domain 3"/>
    <property type="match status" value="1"/>
</dbReference>
<name>A0A1H7CE24_9BACL</name>
<sequence length="241" mass="26414">MKIKADHILFETVPDLKFGIIHYNRINTSDAPGMLKGRIGYFYQEMQIDLEDKNVTDIPGVAEWRKVWKAFGKDPGRYRPSAEALIRRVKKGQVPGEINLGVDLNNFFSVREGIPCGLYDAASVSGDITFRPGTGADVYEGLNGRDNSLDNILVTADAQGAFGSPFVDSKRTAVTETTAEAIHVLYLRPSMSAEQAGILLEETGTLFTSMTGGEYTPALLHKGNTEAVFKRGNPDGQDQPR</sequence>
<protein>
    <submittedName>
        <fullName evidence="2">B3/B4 domain-containing protein (DNA/RNA-binding domain of Phe-tRNA-synthetase)</fullName>
    </submittedName>
</protein>